<protein>
    <submittedName>
        <fullName evidence="1">Uncharacterized protein</fullName>
    </submittedName>
</protein>
<evidence type="ECO:0000313" key="1">
    <source>
        <dbReference type="EMBL" id="CAJ0589612.1"/>
    </source>
</evidence>
<name>A0AA36GD39_CYLNA</name>
<reference evidence="1" key="1">
    <citation type="submission" date="2023-07" db="EMBL/GenBank/DDBJ databases">
        <authorList>
            <consortium name="CYATHOMIX"/>
        </authorList>
    </citation>
    <scope>NUCLEOTIDE SEQUENCE</scope>
    <source>
        <strain evidence="1">N/A</strain>
    </source>
</reference>
<feature type="non-terminal residue" evidence="1">
    <location>
        <position position="66"/>
    </location>
</feature>
<dbReference type="Proteomes" id="UP001176961">
    <property type="component" value="Unassembled WGS sequence"/>
</dbReference>
<gene>
    <name evidence="1" type="ORF">CYNAS_LOCUS1595</name>
</gene>
<dbReference type="EMBL" id="CATQJL010000001">
    <property type="protein sequence ID" value="CAJ0589612.1"/>
    <property type="molecule type" value="Genomic_DNA"/>
</dbReference>
<accession>A0AA36GD39</accession>
<sequence>VVLLFFNVFASTQAVVFDTEAPPVSEDNRANLERYVECLKNCATGIPEYNQVPCSECGFLFSNGTA</sequence>
<comment type="caution">
    <text evidence="1">The sequence shown here is derived from an EMBL/GenBank/DDBJ whole genome shotgun (WGS) entry which is preliminary data.</text>
</comment>
<organism evidence="1 2">
    <name type="scientific">Cylicocyclus nassatus</name>
    <name type="common">Nematode worm</name>
    <dbReference type="NCBI Taxonomy" id="53992"/>
    <lineage>
        <taxon>Eukaryota</taxon>
        <taxon>Metazoa</taxon>
        <taxon>Ecdysozoa</taxon>
        <taxon>Nematoda</taxon>
        <taxon>Chromadorea</taxon>
        <taxon>Rhabditida</taxon>
        <taxon>Rhabditina</taxon>
        <taxon>Rhabditomorpha</taxon>
        <taxon>Strongyloidea</taxon>
        <taxon>Strongylidae</taxon>
        <taxon>Cylicocyclus</taxon>
    </lineage>
</organism>
<feature type="non-terminal residue" evidence="1">
    <location>
        <position position="1"/>
    </location>
</feature>
<keyword evidence="2" id="KW-1185">Reference proteome</keyword>
<proteinExistence type="predicted"/>
<dbReference type="AlphaFoldDB" id="A0AA36GD39"/>
<evidence type="ECO:0000313" key="2">
    <source>
        <dbReference type="Proteomes" id="UP001176961"/>
    </source>
</evidence>